<evidence type="ECO:0000259" key="11">
    <source>
        <dbReference type="Pfam" id="PF09811"/>
    </source>
</evidence>
<comment type="caution">
    <text evidence="12">The sequence shown here is derived from an EMBL/GenBank/DDBJ whole genome shotgun (WGS) entry which is preliminary data.</text>
</comment>
<evidence type="ECO:0000256" key="3">
    <source>
        <dbReference type="ARBA" id="ARBA00004496"/>
    </source>
</evidence>
<comment type="subunit">
    <text evidence="5">May form a complex with LTO1.</text>
</comment>
<dbReference type="AlphaFoldDB" id="A0AAN7TQK2"/>
<dbReference type="GO" id="GO:0005737">
    <property type="term" value="C:cytoplasm"/>
    <property type="evidence" value="ECO:0007669"/>
    <property type="project" value="UniProtKB-SubCell"/>
</dbReference>
<organism evidence="12 13">
    <name type="scientific">Meristemomyces frigidus</name>
    <dbReference type="NCBI Taxonomy" id="1508187"/>
    <lineage>
        <taxon>Eukaryota</taxon>
        <taxon>Fungi</taxon>
        <taxon>Dikarya</taxon>
        <taxon>Ascomycota</taxon>
        <taxon>Pezizomycotina</taxon>
        <taxon>Dothideomycetes</taxon>
        <taxon>Dothideomycetidae</taxon>
        <taxon>Mycosphaerellales</taxon>
        <taxon>Teratosphaeriaceae</taxon>
        <taxon>Meristemomyces</taxon>
    </lineage>
</organism>
<evidence type="ECO:0000256" key="10">
    <source>
        <dbReference type="SAM" id="MobiDB-lite"/>
    </source>
</evidence>
<evidence type="ECO:0000256" key="9">
    <source>
        <dbReference type="ARBA" id="ARBA00023242"/>
    </source>
</evidence>
<dbReference type="InterPro" id="IPR019191">
    <property type="entry name" value="Essential_protein_Yae1_N"/>
</dbReference>
<evidence type="ECO:0000313" key="12">
    <source>
        <dbReference type="EMBL" id="KAK5111903.1"/>
    </source>
</evidence>
<evidence type="ECO:0000313" key="13">
    <source>
        <dbReference type="Proteomes" id="UP001310890"/>
    </source>
</evidence>
<keyword evidence="9" id="KW-0539">Nucleus</keyword>
<dbReference type="EMBL" id="JAVRRL010000035">
    <property type="protein sequence ID" value="KAK5111903.1"/>
    <property type="molecule type" value="Genomic_DNA"/>
</dbReference>
<comment type="similarity">
    <text evidence="4">Belongs to the YAE1 family.</text>
</comment>
<accession>A0AAN7TQK2</accession>
<evidence type="ECO:0000256" key="4">
    <source>
        <dbReference type="ARBA" id="ARBA00007096"/>
    </source>
</evidence>
<comment type="subcellular location">
    <subcellularLocation>
        <location evidence="3">Cytoplasm</location>
    </subcellularLocation>
    <subcellularLocation>
        <location evidence="2">Nucleus</location>
    </subcellularLocation>
</comment>
<proteinExistence type="inferred from homology"/>
<protein>
    <recommendedName>
        <fullName evidence="7">Protein YAE1</fullName>
    </recommendedName>
    <alternativeName>
        <fullName evidence="6">Protein yae1</fullName>
    </alternativeName>
</protein>
<reference evidence="12" key="1">
    <citation type="submission" date="2023-08" db="EMBL/GenBank/DDBJ databases">
        <title>Black Yeasts Isolated from many extreme environments.</title>
        <authorList>
            <person name="Coleine C."/>
            <person name="Stajich J.E."/>
            <person name="Selbmann L."/>
        </authorList>
    </citation>
    <scope>NUCLEOTIDE SEQUENCE</scope>
    <source>
        <strain evidence="12">CCFEE 5401</strain>
    </source>
</reference>
<dbReference type="Pfam" id="PF09811">
    <property type="entry name" value="Yae1_N"/>
    <property type="match status" value="1"/>
</dbReference>
<dbReference type="Proteomes" id="UP001310890">
    <property type="component" value="Unassembled WGS sequence"/>
</dbReference>
<evidence type="ECO:0000256" key="1">
    <source>
        <dbReference type="ARBA" id="ARBA00003836"/>
    </source>
</evidence>
<evidence type="ECO:0000256" key="8">
    <source>
        <dbReference type="ARBA" id="ARBA00022490"/>
    </source>
</evidence>
<evidence type="ECO:0000256" key="2">
    <source>
        <dbReference type="ARBA" id="ARBA00004123"/>
    </source>
</evidence>
<gene>
    <name evidence="12" type="ORF">LTR62_004635</name>
</gene>
<evidence type="ECO:0000256" key="7">
    <source>
        <dbReference type="ARBA" id="ARBA00018400"/>
    </source>
</evidence>
<dbReference type="InterPro" id="IPR038881">
    <property type="entry name" value="Yae1-like"/>
</dbReference>
<dbReference type="PANTHER" id="PTHR18829:SF0">
    <property type="entry name" value="PROTEIN YAE1 HOMOLOG"/>
    <property type="match status" value="1"/>
</dbReference>
<evidence type="ECO:0000256" key="6">
    <source>
        <dbReference type="ARBA" id="ARBA00017286"/>
    </source>
</evidence>
<feature type="domain" description="Essential protein Yae1 N-terminal" evidence="11">
    <location>
        <begin position="101"/>
        <end position="139"/>
    </location>
</feature>
<feature type="region of interest" description="Disordered" evidence="10">
    <location>
        <begin position="30"/>
        <end position="69"/>
    </location>
</feature>
<dbReference type="PANTHER" id="PTHR18829">
    <property type="entry name" value="PROTEIN YAE1 HOMOLOG"/>
    <property type="match status" value="1"/>
</dbReference>
<sequence>MLRDLPLLHASRDDHDPDIFMNGIHGLVTDNENRTENETPYEDPFDDVFGSAPSSPSLAAQETEDDHEHEYELGYENAPMPRTTAEHSDIPRLRSTHITNGYRDGIAKGKEQEMQVGFDEGYQLGAELGLLAGFYLGVLEGFVKADGGREARALLVRARRELDLKVLCGREWVGEDGVWMWDVEGAEEEDGREVGFERVAAAHPVLGRWKGELGRLVREFGCEVERAR</sequence>
<name>A0AAN7TQK2_9PEZI</name>
<dbReference type="GO" id="GO:0005634">
    <property type="term" value="C:nucleus"/>
    <property type="evidence" value="ECO:0007669"/>
    <property type="project" value="UniProtKB-SubCell"/>
</dbReference>
<evidence type="ECO:0000256" key="5">
    <source>
        <dbReference type="ARBA" id="ARBA00011427"/>
    </source>
</evidence>
<keyword evidence="8" id="KW-0963">Cytoplasm</keyword>
<comment type="function">
    <text evidence="1">The complex LTO1:YAE1 may function as a target specific adapter that probably recruits apo-RPLI1 to the cytosolic iron-sulfur protein assembly (CIA) complex machinery. May be required for biogenesis of the large ribosomal subunit and initiation of translation.</text>
</comment>